<evidence type="ECO:0000256" key="1">
    <source>
        <dbReference type="SAM" id="MobiDB-lite"/>
    </source>
</evidence>
<dbReference type="EMBL" id="PPTA01000012">
    <property type="protein sequence ID" value="TFB00135.1"/>
    <property type="molecule type" value="Genomic_DNA"/>
</dbReference>
<sequence length="758" mass="85321">MRHDSLARGRQAMKRCTALRPNSFGASSLYQAKRWHSYDKAALTKEALLQKVEAGLGRDADGKPLKIDAEAKTISTAVGDLPISPIFDPAWMQARRKTAKAAPGPPLGRFRRKLANNPFAQALATPIRKCPNSAISLPRYFLQDFEVIQHPTTGKAWWAPGPLSFEHVQPTKRLDEEQPDISNGLNENASTGKPKSAPVAAHNHKDGTADSEKDARRPRRAPITSYTLNRKSLVDMIGGKNKKYVSVLLAVRTGMAVTPDSRDAVWREDMGDVLLRMMRQQATDALALRGNRVQSHEDKHRFIEPCASWKDVEGVKLRGCVLWLPEKKDAARQYATLDIEGAQYGKKMVVHNLYWLLGEQEVQRLRESAELFREGEIFVLKQWGSTSMMRLHMLLWRLQGYLAEPGADAPRYPHRRLVLLPITTSNRHIHHTAARASTSASQLLSIIMRGANPELIQPEDWARPDKPSFNTPVFLIHDGGGTTFAYHCLEVLGRYVYGIHNPHFYTGHVFDGGLPEMGRLYARWIRETVLEDGFPARARNHDGTVSVMLGGWSLGGLLSLEVARQLAEDAVVRVTGILMIDSIYPGKSSASVPLMSTAGPPVKRFAEPKIREIKLDDDVSSEDDTSSDEASAMESGLTQNQIRSKRCMAEAVRMIREWRLPEWPGRLYDRRPRVVLLRAKEYVPTKDGRIVGLDLNREDEMLGWGDYDDEMFCDVMDVEGHHFDIFAFERIDGITRAIKKGLDRLEECSQMMMYGDGW</sequence>
<gene>
    <name evidence="2" type="ORF">CCMA1212_008195</name>
</gene>
<evidence type="ECO:0000313" key="2">
    <source>
        <dbReference type="EMBL" id="TFB00135.1"/>
    </source>
</evidence>
<dbReference type="RefSeq" id="XP_073556336.1">
    <property type="nucleotide sequence ID" value="XM_073705339.1"/>
</dbReference>
<feature type="compositionally biased region" description="Basic and acidic residues" evidence="1">
    <location>
        <begin position="203"/>
        <end position="215"/>
    </location>
</feature>
<dbReference type="Gene3D" id="3.40.50.1820">
    <property type="entry name" value="alpha/beta hydrolase"/>
    <property type="match status" value="1"/>
</dbReference>
<dbReference type="InterPro" id="IPR029058">
    <property type="entry name" value="AB_hydrolase_fold"/>
</dbReference>
<feature type="region of interest" description="Disordered" evidence="1">
    <location>
        <begin position="173"/>
        <end position="224"/>
    </location>
</feature>
<organism evidence="2 3">
    <name type="scientific">Trichoderma ghanense</name>
    <dbReference type="NCBI Taxonomy" id="65468"/>
    <lineage>
        <taxon>Eukaryota</taxon>
        <taxon>Fungi</taxon>
        <taxon>Dikarya</taxon>
        <taxon>Ascomycota</taxon>
        <taxon>Pezizomycotina</taxon>
        <taxon>Sordariomycetes</taxon>
        <taxon>Hypocreomycetidae</taxon>
        <taxon>Hypocreales</taxon>
        <taxon>Hypocreaceae</taxon>
        <taxon>Trichoderma</taxon>
    </lineage>
</organism>
<accession>A0ABY2GXZ7</accession>
<reference evidence="2 3" key="1">
    <citation type="submission" date="2018-01" db="EMBL/GenBank/DDBJ databases">
        <title>Genome characterization of the sugarcane-associated fungus Trichoderma ghanense CCMA-1212 and their application in lignocelulose bioconversion.</title>
        <authorList>
            <person name="Steindorff A.S."/>
            <person name="Mendes T.D."/>
            <person name="Vilela E.S.D."/>
            <person name="Rodrigues D.S."/>
            <person name="Formighieri E.F."/>
            <person name="Melo I.S."/>
            <person name="Favaro L.C.L."/>
        </authorList>
    </citation>
    <scope>NUCLEOTIDE SEQUENCE [LARGE SCALE GENOMIC DNA]</scope>
    <source>
        <strain evidence="2 3">CCMA-1212</strain>
    </source>
</reference>
<evidence type="ECO:0000313" key="3">
    <source>
        <dbReference type="Proteomes" id="UP001642720"/>
    </source>
</evidence>
<dbReference type="SUPFAM" id="SSF53474">
    <property type="entry name" value="alpha/beta-Hydrolases"/>
    <property type="match status" value="1"/>
</dbReference>
<feature type="compositionally biased region" description="Polar residues" evidence="1">
    <location>
        <begin position="180"/>
        <end position="193"/>
    </location>
</feature>
<keyword evidence="3" id="KW-1185">Reference proteome</keyword>
<proteinExistence type="predicted"/>
<comment type="caution">
    <text evidence="2">The sequence shown here is derived from an EMBL/GenBank/DDBJ whole genome shotgun (WGS) entry which is preliminary data.</text>
</comment>
<dbReference type="GeneID" id="300579789"/>
<evidence type="ECO:0008006" key="4">
    <source>
        <dbReference type="Google" id="ProtNLM"/>
    </source>
</evidence>
<dbReference type="Proteomes" id="UP001642720">
    <property type="component" value="Unassembled WGS sequence"/>
</dbReference>
<name>A0ABY2GXZ7_9HYPO</name>
<feature type="region of interest" description="Disordered" evidence="1">
    <location>
        <begin position="616"/>
        <end position="639"/>
    </location>
</feature>
<feature type="compositionally biased region" description="Acidic residues" evidence="1">
    <location>
        <begin position="618"/>
        <end position="627"/>
    </location>
</feature>
<protein>
    <recommendedName>
        <fullName evidence="4">Thioesterase domain-containing protein</fullName>
    </recommendedName>
</protein>